<feature type="compositionally biased region" description="Polar residues" evidence="1">
    <location>
        <begin position="65"/>
        <end position="74"/>
    </location>
</feature>
<proteinExistence type="predicted"/>
<organism evidence="2 3">
    <name type="scientific">Marasmiellus scandens</name>
    <dbReference type="NCBI Taxonomy" id="2682957"/>
    <lineage>
        <taxon>Eukaryota</taxon>
        <taxon>Fungi</taxon>
        <taxon>Dikarya</taxon>
        <taxon>Basidiomycota</taxon>
        <taxon>Agaricomycotina</taxon>
        <taxon>Agaricomycetes</taxon>
        <taxon>Agaricomycetidae</taxon>
        <taxon>Agaricales</taxon>
        <taxon>Marasmiineae</taxon>
        <taxon>Omphalotaceae</taxon>
        <taxon>Marasmiellus</taxon>
    </lineage>
</organism>
<accession>A0ABR1IRE4</accession>
<comment type="caution">
    <text evidence="2">The sequence shown here is derived from an EMBL/GenBank/DDBJ whole genome shotgun (WGS) entry which is preliminary data.</text>
</comment>
<dbReference type="Gene3D" id="2.40.128.680">
    <property type="match status" value="1"/>
</dbReference>
<feature type="region of interest" description="Disordered" evidence="1">
    <location>
        <begin position="35"/>
        <end position="74"/>
    </location>
</feature>
<feature type="compositionally biased region" description="Acidic residues" evidence="1">
    <location>
        <begin position="50"/>
        <end position="59"/>
    </location>
</feature>
<evidence type="ECO:0000256" key="1">
    <source>
        <dbReference type="SAM" id="MobiDB-lite"/>
    </source>
</evidence>
<name>A0ABR1IRE4_9AGAR</name>
<protein>
    <submittedName>
        <fullName evidence="2">Uncharacterized protein</fullName>
    </submittedName>
</protein>
<sequence length="121" mass="13290">MSEKVRARRKAAVAKGKGKVDVGIEDIEVGIEPEKRTTRRSTRSSVIDVDALEDDEDDSGVAGTGNANTLGNTRMLQPTSRFSSFMLWHPDIPVDEGRDEYYGALNEWVAIAHAVNCVPED</sequence>
<keyword evidence="3" id="KW-1185">Reference proteome</keyword>
<dbReference type="Proteomes" id="UP001498398">
    <property type="component" value="Unassembled WGS sequence"/>
</dbReference>
<evidence type="ECO:0000313" key="2">
    <source>
        <dbReference type="EMBL" id="KAK7439190.1"/>
    </source>
</evidence>
<evidence type="ECO:0000313" key="3">
    <source>
        <dbReference type="Proteomes" id="UP001498398"/>
    </source>
</evidence>
<dbReference type="EMBL" id="JBANRG010000074">
    <property type="protein sequence ID" value="KAK7439190.1"/>
    <property type="molecule type" value="Genomic_DNA"/>
</dbReference>
<dbReference type="Pfam" id="PF08615">
    <property type="entry name" value="RNase_H2_suC"/>
    <property type="match status" value="1"/>
</dbReference>
<reference evidence="2 3" key="1">
    <citation type="submission" date="2024-01" db="EMBL/GenBank/DDBJ databases">
        <title>A draft genome for the cacao thread blight pathogen Marasmiellus scandens.</title>
        <authorList>
            <person name="Baruah I.K."/>
            <person name="Leung J."/>
            <person name="Bukari Y."/>
            <person name="Amoako-Attah I."/>
            <person name="Meinhardt L.W."/>
            <person name="Bailey B.A."/>
            <person name="Cohen S.P."/>
        </authorList>
    </citation>
    <scope>NUCLEOTIDE SEQUENCE [LARGE SCALE GENOMIC DNA]</scope>
    <source>
        <strain evidence="2 3">GH-19</strain>
    </source>
</reference>
<dbReference type="InterPro" id="IPR013924">
    <property type="entry name" value="RNase_H2_suC"/>
</dbReference>
<gene>
    <name evidence="2" type="ORF">VKT23_017680</name>
</gene>